<evidence type="ECO:0000313" key="1">
    <source>
        <dbReference type="EnsemblPlants" id="OBART05G02680.1"/>
    </source>
</evidence>
<proteinExistence type="predicted"/>
<protein>
    <submittedName>
        <fullName evidence="1">Uncharacterized protein</fullName>
    </submittedName>
</protein>
<dbReference type="EnsemblPlants" id="OBART05G02680.1">
    <property type="protein sequence ID" value="OBART05G02680.1"/>
    <property type="gene ID" value="OBART05G02680"/>
</dbReference>
<sequence length="103" mass="11215">MLLLTAEDEEESVAGALGAAAWRVAEKGEREEEGGGLTGVGEVRAKGGTWERDAMATQQVSRGKRRWDRVEDIAQILMSDTAIESCCGEKKKHIETTLYTTST</sequence>
<accession>A0A0D3G308</accession>
<keyword evidence="2" id="KW-1185">Reference proteome</keyword>
<reference evidence="1" key="2">
    <citation type="submission" date="2015-03" db="UniProtKB">
        <authorList>
            <consortium name="EnsemblPlants"/>
        </authorList>
    </citation>
    <scope>IDENTIFICATION</scope>
</reference>
<evidence type="ECO:0000313" key="2">
    <source>
        <dbReference type="Proteomes" id="UP000026960"/>
    </source>
</evidence>
<dbReference type="HOGENOM" id="CLU_180352_0_0_1"/>
<dbReference type="AlphaFoldDB" id="A0A0D3G308"/>
<dbReference type="Proteomes" id="UP000026960">
    <property type="component" value="Chromosome 5"/>
</dbReference>
<name>A0A0D3G308_9ORYZ</name>
<dbReference type="Gramene" id="OBART05G02680.1">
    <property type="protein sequence ID" value="OBART05G02680.1"/>
    <property type="gene ID" value="OBART05G02680"/>
</dbReference>
<dbReference type="PaxDb" id="65489-OBART05G02680.1"/>
<reference evidence="1" key="1">
    <citation type="journal article" date="2009" name="Rice">
        <title>De Novo Next Generation Sequencing of Plant Genomes.</title>
        <authorList>
            <person name="Rounsley S."/>
            <person name="Marri P.R."/>
            <person name="Yu Y."/>
            <person name="He R."/>
            <person name="Sisneros N."/>
            <person name="Goicoechea J.L."/>
            <person name="Lee S.J."/>
            <person name="Angelova A."/>
            <person name="Kudrna D."/>
            <person name="Luo M."/>
            <person name="Affourtit J."/>
            <person name="Desany B."/>
            <person name="Knight J."/>
            <person name="Niazi F."/>
            <person name="Egholm M."/>
            <person name="Wing R.A."/>
        </authorList>
    </citation>
    <scope>NUCLEOTIDE SEQUENCE [LARGE SCALE GENOMIC DNA]</scope>
    <source>
        <strain evidence="1">cv. IRGC 105608</strain>
    </source>
</reference>
<organism evidence="1">
    <name type="scientific">Oryza barthii</name>
    <dbReference type="NCBI Taxonomy" id="65489"/>
    <lineage>
        <taxon>Eukaryota</taxon>
        <taxon>Viridiplantae</taxon>
        <taxon>Streptophyta</taxon>
        <taxon>Embryophyta</taxon>
        <taxon>Tracheophyta</taxon>
        <taxon>Spermatophyta</taxon>
        <taxon>Magnoliopsida</taxon>
        <taxon>Liliopsida</taxon>
        <taxon>Poales</taxon>
        <taxon>Poaceae</taxon>
        <taxon>BOP clade</taxon>
        <taxon>Oryzoideae</taxon>
        <taxon>Oryzeae</taxon>
        <taxon>Oryzinae</taxon>
        <taxon>Oryza</taxon>
    </lineage>
</organism>